<evidence type="ECO:0000256" key="1">
    <source>
        <dbReference type="SAM" id="MobiDB-lite"/>
    </source>
</evidence>
<dbReference type="EMBL" id="JAVRRL010000069">
    <property type="protein sequence ID" value="KAK5109185.1"/>
    <property type="molecule type" value="Genomic_DNA"/>
</dbReference>
<feature type="region of interest" description="Disordered" evidence="1">
    <location>
        <begin position="200"/>
        <end position="226"/>
    </location>
</feature>
<evidence type="ECO:0000313" key="3">
    <source>
        <dbReference type="Proteomes" id="UP001310890"/>
    </source>
</evidence>
<accession>A0AAN7TBP5</accession>
<gene>
    <name evidence="2" type="ORF">LTR62_007270</name>
</gene>
<organism evidence="2 3">
    <name type="scientific">Meristemomyces frigidus</name>
    <dbReference type="NCBI Taxonomy" id="1508187"/>
    <lineage>
        <taxon>Eukaryota</taxon>
        <taxon>Fungi</taxon>
        <taxon>Dikarya</taxon>
        <taxon>Ascomycota</taxon>
        <taxon>Pezizomycotina</taxon>
        <taxon>Dothideomycetes</taxon>
        <taxon>Dothideomycetidae</taxon>
        <taxon>Mycosphaerellales</taxon>
        <taxon>Teratosphaeriaceae</taxon>
        <taxon>Meristemomyces</taxon>
    </lineage>
</organism>
<proteinExistence type="predicted"/>
<dbReference type="AlphaFoldDB" id="A0AAN7TBP5"/>
<name>A0AAN7TBP5_9PEZI</name>
<reference evidence="2" key="1">
    <citation type="submission" date="2023-08" db="EMBL/GenBank/DDBJ databases">
        <title>Black Yeasts Isolated from many extreme environments.</title>
        <authorList>
            <person name="Coleine C."/>
            <person name="Stajich J.E."/>
            <person name="Selbmann L."/>
        </authorList>
    </citation>
    <scope>NUCLEOTIDE SEQUENCE</scope>
    <source>
        <strain evidence="2">CCFEE 5401</strain>
    </source>
</reference>
<feature type="region of interest" description="Disordered" evidence="1">
    <location>
        <begin position="1"/>
        <end position="22"/>
    </location>
</feature>
<evidence type="ECO:0000313" key="2">
    <source>
        <dbReference type="EMBL" id="KAK5109185.1"/>
    </source>
</evidence>
<comment type="caution">
    <text evidence="2">The sequence shown here is derived from an EMBL/GenBank/DDBJ whole genome shotgun (WGS) entry which is preliminary data.</text>
</comment>
<protein>
    <submittedName>
        <fullName evidence="2">Uncharacterized protein</fullName>
    </submittedName>
</protein>
<sequence length="226" mass="25624">MAIAKPSARPTPPRENDGNNTYVNYVPHDLAYSRDFEDELLQAVLHPTNTDPGLRIIPLDSTEQPENGISVRVSDISIAGLPSVTEDELPLLLSDARRVFQSSIPGVKLTHPGGYLEGGPGLDPNMDTFADDFLHTHRRSNAGDVATLRTALDREVSSSIEELKQRLRAREQARWKNEQIEKELRGLEEEHDMELKIHNKMAENMQRKREAKEKRRKEREEKKEGG</sequence>
<dbReference type="Proteomes" id="UP001310890">
    <property type="component" value="Unassembled WGS sequence"/>
</dbReference>